<feature type="region of interest" description="Disordered" evidence="2">
    <location>
        <begin position="1481"/>
        <end position="1524"/>
    </location>
</feature>
<dbReference type="InterPro" id="IPR042098">
    <property type="entry name" value="TauD-like_sf"/>
</dbReference>
<dbReference type="SUPFAM" id="SSF56112">
    <property type="entry name" value="Protein kinase-like (PK-like)"/>
    <property type="match status" value="1"/>
</dbReference>
<dbReference type="Gene3D" id="3.30.200.20">
    <property type="entry name" value="Phosphorylase Kinase, domain 1"/>
    <property type="match status" value="1"/>
</dbReference>
<feature type="region of interest" description="Disordered" evidence="2">
    <location>
        <begin position="1408"/>
        <end position="1455"/>
    </location>
</feature>
<dbReference type="InterPro" id="IPR000719">
    <property type="entry name" value="Prot_kinase_dom"/>
</dbReference>
<evidence type="ECO:0000259" key="3">
    <source>
        <dbReference type="PROSITE" id="PS50011"/>
    </source>
</evidence>
<name>A0A835VX00_CHLIN</name>
<comment type="caution">
    <text evidence="4">The sequence shown here is derived from an EMBL/GenBank/DDBJ whole genome shotgun (WGS) entry which is preliminary data.</text>
</comment>
<feature type="compositionally biased region" description="Low complexity" evidence="2">
    <location>
        <begin position="1934"/>
        <end position="1953"/>
    </location>
</feature>
<gene>
    <name evidence="4" type="ORF">HXX76_011896</name>
</gene>
<dbReference type="Gene3D" id="1.10.510.10">
    <property type="entry name" value="Transferase(Phosphotransferase) domain 1"/>
    <property type="match status" value="1"/>
</dbReference>
<feature type="region of interest" description="Disordered" evidence="2">
    <location>
        <begin position="14"/>
        <end position="49"/>
    </location>
</feature>
<proteinExistence type="predicted"/>
<feature type="compositionally biased region" description="Low complexity" evidence="2">
    <location>
        <begin position="1329"/>
        <end position="1341"/>
    </location>
</feature>
<dbReference type="SUPFAM" id="SSF51197">
    <property type="entry name" value="Clavaminate synthase-like"/>
    <property type="match status" value="1"/>
</dbReference>
<evidence type="ECO:0000313" key="4">
    <source>
        <dbReference type="EMBL" id="KAG2428216.1"/>
    </source>
</evidence>
<dbReference type="Pfam" id="PF00069">
    <property type="entry name" value="Pkinase"/>
    <property type="match status" value="1"/>
</dbReference>
<feature type="compositionally biased region" description="Low complexity" evidence="2">
    <location>
        <begin position="2118"/>
        <end position="2128"/>
    </location>
</feature>
<sequence length="2387" mass="240022">MPLAGAISCYQPPAASGAPAAAAGGATVSGPSVSEAEREAVRAGLPAPRTGRSVWHGPDLAARPQEWTLELSEADVAEVEAAVAQVLAEEEAAGRDPTRRLARLGPADFPLPRLAPRLEALRQELLHGRGFALLRRLPVERYSRLQAAAAFMGLGAHLGAARSQNGSGHVLGHVTDLGLSSSDPSVRIYQTRERQTFHTDSCDVVGLLCLREAAAGGDSLLVSADSLFNEMRRRCPELLARLLAPMPHDRRGEVPAGQQPWFDIPVFSWFANEVTVFYQRQYFDSAQRFPAARRLCPADVAALDAFDGLANDPDLHLTMRLAPGDMQFVHNHNMLHDRTGFEDAPEPDRRRHLLRLWLAVPGARKLPPAFAARYGSVEVGNRGGIVVPGTQLQVPLQPPQQPGNRLELQGLQLTGAVLPTAPYPLPPASFLALSAIRLLPAPATDGNSSSTSSLSGPRLVLRDVVLTTPSCAALSLHQDFACRASPSPNFTVTATSLLVHRFTTPTADLTNVSLRCSGAASPFPCLAASVASGAQLLEAISELQDTIQGGLTLTLGPVPACIHIAASFPLVPPAEEGGPGSSNGAGTRTLQRVEVVIPRLVIGGGCGIGCSMSGSNSSSIANASLPSPQRPATPELDLYGSEGLLVLRTGAGVVLQDLVLRRPPPGPDSALPVALLRLPLWTFAFSRNKLGWSKGNLLQLSDSVVVADLPRSELAAYLLDIALGDGMPLDAAAAALPAALRPWRLVASNGVFFDMELQAVPGTPGDVWVDWFSSKSSIMTLSGVRLQPETWRCPGGGSSSSSNRSSSGPAEAAADAWAADLAPDDDCLRREPLWAVVPASASGSTVGDISSISRPPSSTGFLLRSAVAPLAVWPLPRGVAIPSEYPGYETIRNPAVLAGAPYAVRVLDLQQVISAVRLPTAAVLESRVVAVVAAGGPALAAATAASVSLTVRSLVLANLPSSSGCRAGWTEGCEPQFARRAAAAQSAAASATAARRALLPGDLAAVETRRHSRAALATSDASAATQGMPPALANFTSCLWTLEFDRGAAWQQLTAITAGGSSSRIPAVSLRPAGLAYVYLDSVPGAAASLLVFQRFVWCGLEGRNVTLASAVDPAAWGGANTSSSLAFMPLDASLPQQLLQLLQGGSGSSGAVSSGGAIPPPPTATMAPIRAPSPAVDASGCSSSTAGDASAASGDCIGAGLGNHGAAQTALGGPKASSIVVPAVTAAAASAVVALAVAFVAVLVVRRRRRRGHSCSVHHHHHPGGELLQPTKAQLSFDPAHSEHSTYNSSQASDDVSQGCGAPPRATHAISPGDACCVLTTSITGGRPHAPAAARPQTAASSDGGGHCGVDGEDRAPAAAEDGPSASASAADKVLDRVRAAAGAAFAVDWKLATSPAAFADVPPPAGGGGAATAAEGNGGGAGRGGSGGSSQQGSRVAPASGDSGGSSRSGTPARLAAAGSFKLVASRLRAALWGAAAGAGQVGQGSSGEGPLRTASTPARIAHGPTSPVGPRSAEGAGGTGGADALWRGGGVRAASMLALRLHSGGAGESHSGLAVEAEAAAGAARAAGATPAGLEQQRQQELASTGAAVSAAAAAAQPRAPSGAGLTLYMSAAASSAFAFQPCTTRPTTPRTGGDKTAAATAAAAASSSASSSAAATSSLTAPPPDRGALARALAGIHRDLQAMQAAVAAASVGGSCGGSGGGGHDVLSSLLCTADLSGREPGADEIATPAADTSFKVEDWVAEAHTAERAAPLLNPSAAKDGAACAAPTAAAAVDVAVCCAAHLSSAAAEREAATAGDFRSGGVCGPLTGVAITRELGRGAQGVVYAGTWRGLNVAIKSQLLQRSCQGATTATGGNAAAAGAAATAGGGATSATSAAAGLDPRVAQAVREAAISAAVSHPNVVATYTYSLQQLGAGAGPDTGRPGDHRAAGVGTQGTSGSASSEGSGSVGARGEAVVWKLTLVQELCDANSLRHCLATGRLARARAVRVPQAQPPSAARAQGGSTGSTAALEWAPLLIPINRASSTSQQPAPRFGTGSGGVSSPRTASALSPFRPFVDSVPGEGSASRSTGAGDGSSRHGGSSDGVKPEAADTRAAAGPRPSDGDDRFPADGGQSSDAKSQQQQAPALLSLEVLLSVALQVSRGLAHLHERSIVHADVSSANVLLQTAHSSGGTSGGHNKNRASGLTASASGGAHAGTYFAAGAQVPRFLSHGPSPAGPRTASSAGSEAGPDPCSYGYVAKVCDFGLSGRLDADAGATHISGPARRSSAYSAPELVRSGRAGPASDVYALAVVLWELAWGAPLPALLVRHEGADVREWLSRQDLIDPAAAEALPPSLLPWPSHVPTGYVALAGECLAAAPSERPLMRAVCARLRDMLLLALRD</sequence>
<dbReference type="Pfam" id="PF07714">
    <property type="entry name" value="PK_Tyr_Ser-Thr"/>
    <property type="match status" value="1"/>
</dbReference>
<dbReference type="InterPro" id="IPR003819">
    <property type="entry name" value="TauD/TfdA-like"/>
</dbReference>
<feature type="compositionally biased region" description="Gly residues" evidence="2">
    <location>
        <begin position="1408"/>
        <end position="1432"/>
    </location>
</feature>
<dbReference type="OrthoDB" id="547797at2759"/>
<dbReference type="InterPro" id="IPR051681">
    <property type="entry name" value="Ser/Thr_Kinases-Pseudokinases"/>
</dbReference>
<keyword evidence="5" id="KW-1185">Reference proteome</keyword>
<protein>
    <recommendedName>
        <fullName evidence="3">Protein kinase domain-containing protein</fullName>
    </recommendedName>
</protein>
<dbReference type="PANTHER" id="PTHR44329:SF214">
    <property type="entry name" value="PROTEIN KINASE DOMAIN-CONTAINING PROTEIN"/>
    <property type="match status" value="1"/>
</dbReference>
<feature type="region of interest" description="Disordered" evidence="2">
    <location>
        <begin position="1991"/>
        <end position="2010"/>
    </location>
</feature>
<keyword evidence="1" id="KW-0560">Oxidoreductase</keyword>
<dbReference type="Gene3D" id="3.60.130.10">
    <property type="entry name" value="Clavaminate synthase-like"/>
    <property type="match status" value="1"/>
</dbReference>
<dbReference type="GO" id="GO:0005524">
    <property type="term" value="F:ATP binding"/>
    <property type="evidence" value="ECO:0007669"/>
    <property type="project" value="InterPro"/>
</dbReference>
<dbReference type="PROSITE" id="PS50011">
    <property type="entry name" value="PROTEIN_KINASE_DOM"/>
    <property type="match status" value="1"/>
</dbReference>
<reference evidence="4" key="1">
    <citation type="journal article" date="2020" name="bioRxiv">
        <title>Comparative genomics of Chlamydomonas.</title>
        <authorList>
            <person name="Craig R.J."/>
            <person name="Hasan A.R."/>
            <person name="Ness R.W."/>
            <person name="Keightley P.D."/>
        </authorList>
    </citation>
    <scope>NUCLEOTIDE SEQUENCE</scope>
    <source>
        <strain evidence="4">SAG 7.73</strain>
    </source>
</reference>
<feature type="region of interest" description="Disordered" evidence="2">
    <location>
        <begin position="789"/>
        <end position="809"/>
    </location>
</feature>
<dbReference type="PROSITE" id="PS00109">
    <property type="entry name" value="PROTEIN_KINASE_TYR"/>
    <property type="match status" value="1"/>
</dbReference>
<feature type="compositionally biased region" description="Polar residues" evidence="2">
    <location>
        <begin position="1286"/>
        <end position="1297"/>
    </location>
</feature>
<dbReference type="Pfam" id="PF02668">
    <property type="entry name" value="TauD"/>
    <property type="match status" value="1"/>
</dbReference>
<dbReference type="InterPro" id="IPR008266">
    <property type="entry name" value="Tyr_kinase_AS"/>
</dbReference>
<feature type="compositionally biased region" description="Low complexity" evidence="2">
    <location>
        <begin position="1991"/>
        <end position="2005"/>
    </location>
</feature>
<evidence type="ECO:0000256" key="2">
    <source>
        <dbReference type="SAM" id="MobiDB-lite"/>
    </source>
</evidence>
<accession>A0A835VX00</accession>
<organism evidence="4 5">
    <name type="scientific">Chlamydomonas incerta</name>
    <dbReference type="NCBI Taxonomy" id="51695"/>
    <lineage>
        <taxon>Eukaryota</taxon>
        <taxon>Viridiplantae</taxon>
        <taxon>Chlorophyta</taxon>
        <taxon>core chlorophytes</taxon>
        <taxon>Chlorophyceae</taxon>
        <taxon>CS clade</taxon>
        <taxon>Chlamydomonadales</taxon>
        <taxon>Chlamydomonadaceae</taxon>
        <taxon>Chlamydomonas</taxon>
    </lineage>
</organism>
<feature type="region of interest" description="Disordered" evidence="2">
    <location>
        <begin position="1921"/>
        <end position="1953"/>
    </location>
</feature>
<dbReference type="GO" id="GO:0004674">
    <property type="term" value="F:protein serine/threonine kinase activity"/>
    <property type="evidence" value="ECO:0007669"/>
    <property type="project" value="TreeGrafter"/>
</dbReference>
<dbReference type="InterPro" id="IPR011009">
    <property type="entry name" value="Kinase-like_dom_sf"/>
</dbReference>
<feature type="region of interest" description="Disordered" evidence="2">
    <location>
        <begin position="1151"/>
        <end position="1172"/>
    </location>
</feature>
<feature type="region of interest" description="Disordered" evidence="2">
    <location>
        <begin position="1328"/>
        <end position="1368"/>
    </location>
</feature>
<feature type="domain" description="Protein kinase" evidence="3">
    <location>
        <begin position="1815"/>
        <end position="2382"/>
    </location>
</feature>
<evidence type="ECO:0000256" key="1">
    <source>
        <dbReference type="ARBA" id="ARBA00023002"/>
    </source>
</evidence>
<dbReference type="InterPro" id="IPR001245">
    <property type="entry name" value="Ser-Thr/Tyr_kinase_cat_dom"/>
</dbReference>
<dbReference type="PANTHER" id="PTHR44329">
    <property type="entry name" value="SERINE/THREONINE-PROTEIN KINASE TNNI3K-RELATED"/>
    <property type="match status" value="1"/>
</dbReference>
<feature type="compositionally biased region" description="Low complexity" evidence="2">
    <location>
        <begin position="14"/>
        <end position="34"/>
    </location>
</feature>
<dbReference type="EMBL" id="JAEHOC010000036">
    <property type="protein sequence ID" value="KAG2428216.1"/>
    <property type="molecule type" value="Genomic_DNA"/>
</dbReference>
<feature type="compositionally biased region" description="Low complexity" evidence="2">
    <location>
        <begin position="799"/>
        <end position="809"/>
    </location>
</feature>
<dbReference type="GO" id="GO:0016491">
    <property type="term" value="F:oxidoreductase activity"/>
    <property type="evidence" value="ECO:0007669"/>
    <property type="project" value="UniProtKB-KW"/>
</dbReference>
<dbReference type="Proteomes" id="UP000650467">
    <property type="component" value="Unassembled WGS sequence"/>
</dbReference>
<feature type="region of interest" description="Disordered" evidence="2">
    <location>
        <begin position="2028"/>
        <end position="2128"/>
    </location>
</feature>
<feature type="region of interest" description="Disordered" evidence="2">
    <location>
        <begin position="1278"/>
        <end position="1307"/>
    </location>
</feature>
<evidence type="ECO:0000313" key="5">
    <source>
        <dbReference type="Proteomes" id="UP000650467"/>
    </source>
</evidence>